<dbReference type="InterPro" id="IPR031165">
    <property type="entry name" value="GNAT_YJDJ"/>
</dbReference>
<gene>
    <name evidence="2" type="ORF">XI38_10340</name>
</gene>
<accession>A0A0M9VL07</accession>
<protein>
    <submittedName>
        <fullName evidence="2">Acetyltransferase</fullName>
    </submittedName>
</protein>
<dbReference type="PANTHER" id="PTHR31435">
    <property type="entry name" value="PROTEIN NATD1"/>
    <property type="match status" value="1"/>
</dbReference>
<dbReference type="PATRIC" id="fig|84292.3.peg.2109"/>
<comment type="caution">
    <text evidence="2">The sequence shown here is derived from an EMBL/GenBank/DDBJ whole genome shotgun (WGS) entry which is preliminary data.</text>
</comment>
<dbReference type="AlphaFoldDB" id="A0A0M9VL07"/>
<dbReference type="SUPFAM" id="SSF55729">
    <property type="entry name" value="Acyl-CoA N-acyltransferases (Nat)"/>
    <property type="match status" value="1"/>
</dbReference>
<dbReference type="InterPro" id="IPR016181">
    <property type="entry name" value="Acyl_CoA_acyltransferase"/>
</dbReference>
<dbReference type="KEGG" id="mcw:A8L33_00875"/>
<evidence type="ECO:0000313" key="2">
    <source>
        <dbReference type="EMBL" id="KOS10625.1"/>
    </source>
</evidence>
<dbReference type="Proteomes" id="UP000037737">
    <property type="component" value="Unassembled WGS sequence"/>
</dbReference>
<dbReference type="EMBL" id="LAVO01000010">
    <property type="protein sequence ID" value="KOS10625.1"/>
    <property type="molecule type" value="Genomic_DNA"/>
</dbReference>
<dbReference type="OrthoDB" id="5405911at2"/>
<dbReference type="Pfam" id="PF14542">
    <property type="entry name" value="Acetyltransf_CG"/>
    <property type="match status" value="1"/>
</dbReference>
<dbReference type="PROSITE" id="PS51729">
    <property type="entry name" value="GNAT_YJDJ"/>
    <property type="match status" value="1"/>
</dbReference>
<name>A0A0M9VL07_9MICO</name>
<dbReference type="GO" id="GO:0016740">
    <property type="term" value="F:transferase activity"/>
    <property type="evidence" value="ECO:0007669"/>
    <property type="project" value="UniProtKB-KW"/>
</dbReference>
<evidence type="ECO:0000313" key="3">
    <source>
        <dbReference type="Proteomes" id="UP000037737"/>
    </source>
</evidence>
<organism evidence="2 3">
    <name type="scientific">Microbacterium aurantiacum</name>
    <dbReference type="NCBI Taxonomy" id="162393"/>
    <lineage>
        <taxon>Bacteria</taxon>
        <taxon>Bacillati</taxon>
        <taxon>Actinomycetota</taxon>
        <taxon>Actinomycetes</taxon>
        <taxon>Micrococcales</taxon>
        <taxon>Microbacteriaceae</taxon>
        <taxon>Microbacterium</taxon>
    </lineage>
</organism>
<keyword evidence="3" id="KW-1185">Reference proteome</keyword>
<reference evidence="2" key="1">
    <citation type="submission" date="2015-04" db="EMBL/GenBank/DDBJ databases">
        <title>Complete genome sequence of Microbacterium chocolatum SIT 101, a bacterium enantioselectively hydrolyzing mesomeric diesters.</title>
        <authorList>
            <person name="Li X."/>
            <person name="Xu Y."/>
        </authorList>
    </citation>
    <scope>NUCLEOTIDE SEQUENCE [LARGE SCALE GENOMIC DNA]</scope>
    <source>
        <strain evidence="2">SIT 101</strain>
    </source>
</reference>
<proteinExistence type="predicted"/>
<evidence type="ECO:0000259" key="1">
    <source>
        <dbReference type="PROSITE" id="PS51729"/>
    </source>
</evidence>
<dbReference type="PANTHER" id="PTHR31435:SF9">
    <property type="entry name" value="PROTEIN NATD1"/>
    <property type="match status" value="1"/>
</dbReference>
<sequence length="99" mass="11149">MTDLRFSHEHDASRYTLHDGGDLVSVLDYRDDGRTVALTRAYTVPTFRGHGYAAEVVERAVADIEGLGDRRISPVCWYVADWFADHPERAAILADRRSA</sequence>
<dbReference type="InterPro" id="IPR045057">
    <property type="entry name" value="Gcn5-rel_NAT"/>
</dbReference>
<feature type="domain" description="N-acetyltransferase" evidence="1">
    <location>
        <begin position="7"/>
        <end position="94"/>
    </location>
</feature>
<dbReference type="Gene3D" id="3.40.630.30">
    <property type="match status" value="1"/>
</dbReference>